<organism evidence="1 2">
    <name type="scientific">Plebeiibacterium sediminum</name>
    <dbReference type="NCBI Taxonomy" id="2992112"/>
    <lineage>
        <taxon>Bacteria</taxon>
        <taxon>Pseudomonadati</taxon>
        <taxon>Bacteroidota</taxon>
        <taxon>Bacteroidia</taxon>
        <taxon>Marinilabiliales</taxon>
        <taxon>Marinilabiliaceae</taxon>
        <taxon>Plebeiibacterium</taxon>
    </lineage>
</organism>
<proteinExistence type="predicted"/>
<comment type="caution">
    <text evidence="1">The sequence shown here is derived from an EMBL/GenBank/DDBJ whole genome shotgun (WGS) entry which is preliminary data.</text>
</comment>
<dbReference type="EMBL" id="JAPDPJ010000123">
    <property type="protein sequence ID" value="MCW3789534.1"/>
    <property type="molecule type" value="Genomic_DNA"/>
</dbReference>
<dbReference type="RefSeq" id="WP_301193083.1">
    <property type="nucleotide sequence ID" value="NZ_JAPDPJ010000123.1"/>
</dbReference>
<gene>
    <name evidence="1" type="ORF">OM075_23950</name>
</gene>
<keyword evidence="2" id="KW-1185">Reference proteome</keyword>
<sequence length="145" mass="16597">MTKLFNKLFAKKQEPKAPMVTTKKILSAIDLDIPHKDFKDFVYVSNDSNEIHFKGIKKGKEFKYGIVTLTSTISENDVFKRIIDNSNDKIDSVDFLIGSIAYYLEEVSRFKIGNVIAIKPADNEFGFELEKVKERVSMTVKNKLP</sequence>
<protein>
    <submittedName>
        <fullName evidence="1">Uncharacterized protein</fullName>
    </submittedName>
</protein>
<dbReference type="AlphaFoldDB" id="A0AAE3M9Z6"/>
<name>A0AAE3M9Z6_9BACT</name>
<accession>A0AAE3M9Z6</accession>
<evidence type="ECO:0000313" key="1">
    <source>
        <dbReference type="EMBL" id="MCW3789534.1"/>
    </source>
</evidence>
<dbReference type="Proteomes" id="UP001209229">
    <property type="component" value="Unassembled WGS sequence"/>
</dbReference>
<evidence type="ECO:0000313" key="2">
    <source>
        <dbReference type="Proteomes" id="UP001209229"/>
    </source>
</evidence>
<reference evidence="1" key="1">
    <citation type="submission" date="2022-10" db="EMBL/GenBank/DDBJ databases">
        <authorList>
            <person name="Yu W.X."/>
        </authorList>
    </citation>
    <scope>NUCLEOTIDE SEQUENCE</scope>
    <source>
        <strain evidence="1">AAT</strain>
    </source>
</reference>